<dbReference type="PROSITE" id="PS51296">
    <property type="entry name" value="RIESKE"/>
    <property type="match status" value="1"/>
</dbReference>
<evidence type="ECO:0000256" key="6">
    <source>
        <dbReference type="ARBA" id="ARBA00023157"/>
    </source>
</evidence>
<dbReference type="PANTHER" id="PTHR10134">
    <property type="entry name" value="CYTOCHROME B-C1 COMPLEX SUBUNIT RIESKE, MITOCHONDRIAL"/>
    <property type="match status" value="1"/>
</dbReference>
<keyword evidence="2" id="KW-0479">Metal-binding</keyword>
<dbReference type="InterPro" id="IPR005805">
    <property type="entry name" value="Rieske_Fe-S_prot_C"/>
</dbReference>
<evidence type="ECO:0000256" key="2">
    <source>
        <dbReference type="ARBA" id="ARBA00022723"/>
    </source>
</evidence>
<accession>A0A856MCU0</accession>
<dbReference type="Gene3D" id="2.102.10.10">
    <property type="entry name" value="Rieske [2Fe-2S] iron-sulphur domain"/>
    <property type="match status" value="1"/>
</dbReference>
<dbReference type="GO" id="GO:0016020">
    <property type="term" value="C:membrane"/>
    <property type="evidence" value="ECO:0007669"/>
    <property type="project" value="InterPro"/>
</dbReference>
<keyword evidence="5" id="KW-0793">Thylakoid</keyword>
<dbReference type="GO" id="GO:0004497">
    <property type="term" value="F:monooxygenase activity"/>
    <property type="evidence" value="ECO:0007669"/>
    <property type="project" value="UniProtKB-ARBA"/>
</dbReference>
<evidence type="ECO:0000256" key="5">
    <source>
        <dbReference type="ARBA" id="ARBA00023078"/>
    </source>
</evidence>
<dbReference type="Proteomes" id="UP000503129">
    <property type="component" value="Chromosome"/>
</dbReference>
<dbReference type="GO" id="GO:0046872">
    <property type="term" value="F:metal ion binding"/>
    <property type="evidence" value="ECO:0007669"/>
    <property type="project" value="UniProtKB-KW"/>
</dbReference>
<dbReference type="PROSITE" id="PS51257">
    <property type="entry name" value="PROKAR_LIPOPROTEIN"/>
    <property type="match status" value="1"/>
</dbReference>
<gene>
    <name evidence="9" type="ORF">DP114_09650</name>
</gene>
<sequence>MNRRDFITFVGLGWIASSLPVLIAACSSQKPKGWQTVGTTEDLDKTGQLLAKNSPVGPVLVVGKSKSNNLIAVDPTCTHAGCTVQWKDDAQKFFCPCHASKFGNDGKVQTGPATKPLATYSVKIEKNSVLVMSR</sequence>
<dbReference type="GO" id="GO:0016705">
    <property type="term" value="F:oxidoreductase activity, acting on paired donors, with incorporation or reduction of molecular oxygen"/>
    <property type="evidence" value="ECO:0007669"/>
    <property type="project" value="UniProtKB-ARBA"/>
</dbReference>
<comment type="cofactor">
    <cofactor evidence="7">
        <name>[2Fe-2S] cluster</name>
        <dbReference type="ChEBI" id="CHEBI:190135"/>
    </cofactor>
</comment>
<dbReference type="EMBL" id="CP030118">
    <property type="protein sequence ID" value="QDL08130.1"/>
    <property type="molecule type" value="Genomic_DNA"/>
</dbReference>
<keyword evidence="1" id="KW-0001">2Fe-2S</keyword>
<dbReference type="CDD" id="cd03467">
    <property type="entry name" value="Rieske"/>
    <property type="match status" value="1"/>
</dbReference>
<evidence type="ECO:0000313" key="9">
    <source>
        <dbReference type="EMBL" id="QDL08130.1"/>
    </source>
</evidence>
<evidence type="ECO:0000256" key="1">
    <source>
        <dbReference type="ARBA" id="ARBA00022714"/>
    </source>
</evidence>
<reference evidence="9 10" key="1">
    <citation type="submission" date="2018-06" db="EMBL/GenBank/DDBJ databases">
        <title>Comparative genomics of Brasilonema spp. strains.</title>
        <authorList>
            <person name="Alvarenga D.O."/>
            <person name="Fiore M.F."/>
            <person name="Varani A.M."/>
        </authorList>
    </citation>
    <scope>NUCLEOTIDE SEQUENCE [LARGE SCALE GENOMIC DNA]</scope>
    <source>
        <strain evidence="9 10">CENA114</strain>
    </source>
</reference>
<organism evidence="9 10">
    <name type="scientific">Brasilonema sennae CENA114</name>
    <dbReference type="NCBI Taxonomy" id="415709"/>
    <lineage>
        <taxon>Bacteria</taxon>
        <taxon>Bacillati</taxon>
        <taxon>Cyanobacteriota</taxon>
        <taxon>Cyanophyceae</taxon>
        <taxon>Nostocales</taxon>
        <taxon>Scytonemataceae</taxon>
        <taxon>Brasilonema</taxon>
        <taxon>Bromeliae group (in: Brasilonema)</taxon>
    </lineage>
</organism>
<keyword evidence="10" id="KW-1185">Reference proteome</keyword>
<dbReference type="KEGG" id="bsen:DP114_09650"/>
<keyword evidence="4" id="KW-0411">Iron-sulfur</keyword>
<dbReference type="PRINTS" id="PR00162">
    <property type="entry name" value="RIESKE"/>
</dbReference>
<dbReference type="InterPro" id="IPR014349">
    <property type="entry name" value="Rieske_Fe-S_prot"/>
</dbReference>
<protein>
    <submittedName>
        <fullName evidence="9">Cytochrome B6</fullName>
    </submittedName>
</protein>
<dbReference type="InterPro" id="IPR036922">
    <property type="entry name" value="Rieske_2Fe-2S_sf"/>
</dbReference>
<dbReference type="RefSeq" id="WP_171975970.1">
    <property type="nucleotide sequence ID" value="NZ_CAWOXK010000001.1"/>
</dbReference>
<feature type="domain" description="Rieske" evidence="8">
    <location>
        <begin position="34"/>
        <end position="131"/>
    </location>
</feature>
<dbReference type="Pfam" id="PF00355">
    <property type="entry name" value="Rieske"/>
    <property type="match status" value="1"/>
</dbReference>
<keyword evidence="6" id="KW-1015">Disulfide bond</keyword>
<name>A0A856MCU0_9CYAN</name>
<dbReference type="GO" id="GO:0051537">
    <property type="term" value="F:2 iron, 2 sulfur cluster binding"/>
    <property type="evidence" value="ECO:0007669"/>
    <property type="project" value="UniProtKB-KW"/>
</dbReference>
<evidence type="ECO:0000256" key="3">
    <source>
        <dbReference type="ARBA" id="ARBA00023004"/>
    </source>
</evidence>
<evidence type="ECO:0000256" key="7">
    <source>
        <dbReference type="ARBA" id="ARBA00034078"/>
    </source>
</evidence>
<dbReference type="InterPro" id="IPR017941">
    <property type="entry name" value="Rieske_2Fe-2S"/>
</dbReference>
<dbReference type="SUPFAM" id="SSF50022">
    <property type="entry name" value="ISP domain"/>
    <property type="match status" value="1"/>
</dbReference>
<evidence type="ECO:0000256" key="4">
    <source>
        <dbReference type="ARBA" id="ARBA00023014"/>
    </source>
</evidence>
<proteinExistence type="predicted"/>
<evidence type="ECO:0000259" key="8">
    <source>
        <dbReference type="PROSITE" id="PS51296"/>
    </source>
</evidence>
<keyword evidence="3" id="KW-0408">Iron</keyword>
<evidence type="ECO:0000313" key="10">
    <source>
        <dbReference type="Proteomes" id="UP000503129"/>
    </source>
</evidence>
<dbReference type="AlphaFoldDB" id="A0A856MCU0"/>